<dbReference type="Proteomes" id="UP000683925">
    <property type="component" value="Unassembled WGS sequence"/>
</dbReference>
<keyword evidence="4" id="KW-1185">Reference proteome</keyword>
<feature type="compositionally biased region" description="Polar residues" evidence="2">
    <location>
        <begin position="1"/>
        <end position="11"/>
    </location>
</feature>
<dbReference type="OMA" id="SMQEEVN"/>
<evidence type="ECO:0000256" key="1">
    <source>
        <dbReference type="SAM" id="Coils"/>
    </source>
</evidence>
<accession>A0A8S1X035</accession>
<evidence type="ECO:0008006" key="5">
    <source>
        <dbReference type="Google" id="ProtNLM"/>
    </source>
</evidence>
<sequence>MNKFNSNNPTGEWSRLIQQQNSQSDQQQQILKQEDYQRKLQYRQELQAAMLERNKKDSESFDNSLFADQIQKNMQRQEIEQIQKLHILKQKEAEFAKYSLEQQEMKKILQKQQNINEKQQISEQMLKNQQIFKEELMEKQNKKNRISYELNQSYKDMEDKKRMEQIKIRLFEKQSMQEEVNKLQQDEEQRRNFMNKLKHDYHQNEGLLERYNQIYQQKEREKSEIENKLIKEAAEQKRQQDEQRQIIERAIRQKKNKETYNSIMEQIEYKRQWKEREQQQKSQELEYFGVVNKHFKRKDQDDLQRKIEKQKQYRQDLIMQIEEQQTKKKRDQSMSTVEMKINQNYYNNEALNVGIVPGVFVDHNRLKQQKHLDSNQTKRQNSQFLKQRNLSAYFPSNQLN</sequence>
<feature type="compositionally biased region" description="Low complexity" evidence="2">
    <location>
        <begin position="16"/>
        <end position="30"/>
    </location>
</feature>
<protein>
    <recommendedName>
        <fullName evidence="5">Trichohyalin-plectin-homology domain-containing protein</fullName>
    </recommendedName>
</protein>
<keyword evidence="1" id="KW-0175">Coiled coil</keyword>
<proteinExistence type="predicted"/>
<dbReference type="AlphaFoldDB" id="A0A8S1X035"/>
<reference evidence="3" key="1">
    <citation type="submission" date="2021-01" db="EMBL/GenBank/DDBJ databases">
        <authorList>
            <consortium name="Genoscope - CEA"/>
            <person name="William W."/>
        </authorList>
    </citation>
    <scope>NUCLEOTIDE SEQUENCE</scope>
</reference>
<dbReference type="EMBL" id="CAJJDP010000106">
    <property type="protein sequence ID" value="CAD8194241.1"/>
    <property type="molecule type" value="Genomic_DNA"/>
</dbReference>
<gene>
    <name evidence="3" type="ORF">POCTA_138.1.T1060132</name>
</gene>
<evidence type="ECO:0000313" key="4">
    <source>
        <dbReference type="Proteomes" id="UP000683925"/>
    </source>
</evidence>
<feature type="coiled-coil region" evidence="1">
    <location>
        <begin position="154"/>
        <end position="257"/>
    </location>
</feature>
<evidence type="ECO:0000313" key="3">
    <source>
        <dbReference type="EMBL" id="CAD8194241.1"/>
    </source>
</evidence>
<evidence type="ECO:0000256" key="2">
    <source>
        <dbReference type="SAM" id="MobiDB-lite"/>
    </source>
</evidence>
<comment type="caution">
    <text evidence="3">The sequence shown here is derived from an EMBL/GenBank/DDBJ whole genome shotgun (WGS) entry which is preliminary data.</text>
</comment>
<name>A0A8S1X035_PAROT</name>
<organism evidence="3 4">
    <name type="scientific">Paramecium octaurelia</name>
    <dbReference type="NCBI Taxonomy" id="43137"/>
    <lineage>
        <taxon>Eukaryota</taxon>
        <taxon>Sar</taxon>
        <taxon>Alveolata</taxon>
        <taxon>Ciliophora</taxon>
        <taxon>Intramacronucleata</taxon>
        <taxon>Oligohymenophorea</taxon>
        <taxon>Peniculida</taxon>
        <taxon>Parameciidae</taxon>
        <taxon>Paramecium</taxon>
    </lineage>
</organism>
<dbReference type="OrthoDB" id="309278at2759"/>
<feature type="region of interest" description="Disordered" evidence="2">
    <location>
        <begin position="1"/>
        <end position="30"/>
    </location>
</feature>